<dbReference type="GO" id="GO:0039694">
    <property type="term" value="P:viral RNA genome replication"/>
    <property type="evidence" value="ECO:0007669"/>
    <property type="project" value="InterPro"/>
</dbReference>
<evidence type="ECO:0000256" key="6">
    <source>
        <dbReference type="ARBA" id="ARBA00022953"/>
    </source>
</evidence>
<dbReference type="InterPro" id="IPR007094">
    <property type="entry name" value="RNA-dir_pol_PSvirus"/>
</dbReference>
<evidence type="ECO:0000256" key="7">
    <source>
        <dbReference type="RuleBase" id="RU363062"/>
    </source>
</evidence>
<sequence length="465" mass="54724">MYYPNNEATVRAGYTNRHKPIILAEYRPNDTKRIGKHLRKNLCHPTPWSHERYIESMGDVGKIKQYTNTNETHNKLGRIKTHLNTFTKIEKTRTDKYKPPRLIQPRHQSFNIEYGRYIKPLEIALTKYHTNKYNFGKGNYDEIATRIDKLRKKYRYYTEGDHKTFDAHVTIEHLKMTHKFFQKCYNNFPAINKLARKTLTNTCVTTYGMKTKIKGTRMSGDVDTSIGNSLINLAILRECLYRLKIQGDAIVNGDDFILFTNKPVPTNIMVAMLRQYNMETDMQVSTTNIHTVEFCRTKFIYRNNGKPTMMFDPDRLHEIFGMTYQDVPCYLTYLIELSIAVKEINKNTIIGLMIEKELLTHIKNIKPQKKQIKLEKLKVIVDRNIRRCVNRETGTEPETVLDYNQSILHAYKNILDLPRHLSRIRNTIIKNLEYYDGLTKNKIETSTAIAIKTIYISHRQRKIIE</sequence>
<comment type="catalytic activity">
    <reaction evidence="7">
        <text>RNA(n) + a ribonucleoside 5'-triphosphate = RNA(n+1) + diphosphate</text>
        <dbReference type="Rhea" id="RHEA:21248"/>
        <dbReference type="Rhea" id="RHEA-COMP:14527"/>
        <dbReference type="Rhea" id="RHEA-COMP:17342"/>
        <dbReference type="ChEBI" id="CHEBI:33019"/>
        <dbReference type="ChEBI" id="CHEBI:61557"/>
        <dbReference type="ChEBI" id="CHEBI:140395"/>
        <dbReference type="EC" id="2.7.7.48"/>
    </reaction>
</comment>
<keyword evidence="5 7" id="KW-0547">Nucleotide-binding</keyword>
<evidence type="ECO:0000256" key="1">
    <source>
        <dbReference type="ARBA" id="ARBA00012494"/>
    </source>
</evidence>
<evidence type="ECO:0000256" key="2">
    <source>
        <dbReference type="ARBA" id="ARBA00022484"/>
    </source>
</evidence>
<evidence type="ECO:0000256" key="3">
    <source>
        <dbReference type="ARBA" id="ARBA00022679"/>
    </source>
</evidence>
<evidence type="ECO:0000313" key="9">
    <source>
        <dbReference type="EMBL" id="QTJ63704.1"/>
    </source>
</evidence>
<feature type="domain" description="RdRp catalytic" evidence="8">
    <location>
        <begin position="155"/>
        <end position="268"/>
    </location>
</feature>
<dbReference type="EC" id="2.7.7.48" evidence="1 7"/>
<keyword evidence="2 7" id="KW-0696">RNA-directed RNA polymerase</keyword>
<dbReference type="Pfam" id="PF00998">
    <property type="entry name" value="RdRP_3"/>
    <property type="match status" value="1"/>
</dbReference>
<evidence type="ECO:0000256" key="5">
    <source>
        <dbReference type="ARBA" id="ARBA00022741"/>
    </source>
</evidence>
<keyword evidence="4 7" id="KW-0548">Nucleotidyltransferase</keyword>
<proteinExistence type="predicted"/>
<dbReference type="InterPro" id="IPR002166">
    <property type="entry name" value="RNA_pol_HCV"/>
</dbReference>
<keyword evidence="6 7" id="KW-0693">Viral RNA replication</keyword>
<keyword evidence="3 7" id="KW-0808">Transferase</keyword>
<dbReference type="GO" id="GO:0003723">
    <property type="term" value="F:RNA binding"/>
    <property type="evidence" value="ECO:0007669"/>
    <property type="project" value="InterPro"/>
</dbReference>
<organism evidence="9">
    <name type="scientific">Dipteran tombus-related virus</name>
    <dbReference type="NCBI Taxonomy" id="2822553"/>
    <lineage>
        <taxon>Viruses</taxon>
        <taxon>Riboviria</taxon>
        <taxon>Orthornavirae</taxon>
        <taxon>Kitrinoviricota</taxon>
        <taxon>Tolucaviricetes</taxon>
        <taxon>Tolivirales</taxon>
        <taxon>Tombusviridae</taxon>
    </lineage>
</organism>
<dbReference type="EMBL" id="MW314708">
    <property type="protein sequence ID" value="QTJ63704.1"/>
    <property type="molecule type" value="Genomic_RNA"/>
</dbReference>
<dbReference type="InterPro" id="IPR043128">
    <property type="entry name" value="Rev_trsase/Diguanyl_cyclase"/>
</dbReference>
<dbReference type="Gene3D" id="3.30.70.270">
    <property type="match status" value="1"/>
</dbReference>
<protein>
    <recommendedName>
        <fullName evidence="1 7">RNA-directed RNA polymerase</fullName>
        <ecNumber evidence="1 7">2.7.7.48</ecNumber>
    </recommendedName>
</protein>
<dbReference type="GO" id="GO:0000166">
    <property type="term" value="F:nucleotide binding"/>
    <property type="evidence" value="ECO:0007669"/>
    <property type="project" value="UniProtKB-KW"/>
</dbReference>
<dbReference type="InterPro" id="IPR043502">
    <property type="entry name" value="DNA/RNA_pol_sf"/>
</dbReference>
<name>A0A8A6RK14_9TOMB</name>
<dbReference type="GO" id="GO:0003968">
    <property type="term" value="F:RNA-directed RNA polymerase activity"/>
    <property type="evidence" value="ECO:0007669"/>
    <property type="project" value="UniProtKB-KW"/>
</dbReference>
<reference evidence="9" key="2">
    <citation type="journal article" date="2021" name="Virus Evol.">
        <title>Viromics of extant insect orders unveil the evolution of the flavi-like superfamily.</title>
        <authorList>
            <person name="Sofia P."/>
            <person name="Simon K."/>
            <person name="Florian Z."/>
            <person name="Alexander D."/>
            <person name="Malte P."/>
            <person name="Shanlin L."/>
            <person name="Xin Z."/>
            <person name="Christian D."/>
            <person name="Bernhard M."/>
            <person name="Sandra J."/>
        </authorList>
    </citation>
    <scope>NUCLEOTIDE SEQUENCE</scope>
    <source>
        <strain evidence="9">OKIAV403</strain>
    </source>
</reference>
<accession>A0A8A6RK14</accession>
<evidence type="ECO:0000259" key="8">
    <source>
        <dbReference type="PROSITE" id="PS50507"/>
    </source>
</evidence>
<evidence type="ECO:0000256" key="4">
    <source>
        <dbReference type="ARBA" id="ARBA00022695"/>
    </source>
</evidence>
<reference evidence="9" key="1">
    <citation type="submission" date="2020-11" db="EMBL/GenBank/DDBJ databases">
        <authorList>
            <person name="Paraskevopoulou S."/>
            <person name="Kaefer S."/>
            <person name="Zirkel F."/>
            <person name="Donath A."/>
            <person name="Petersen M."/>
            <person name="Liu S."/>
            <person name="Zhou X."/>
            <person name="Drosten C."/>
            <person name="Misof B."/>
            <person name="Junglen S."/>
        </authorList>
    </citation>
    <scope>NUCLEOTIDE SEQUENCE</scope>
    <source>
        <strain evidence="9">OKIAV403</strain>
    </source>
</reference>
<dbReference type="SUPFAM" id="SSF56672">
    <property type="entry name" value="DNA/RNA polymerases"/>
    <property type="match status" value="1"/>
</dbReference>
<dbReference type="PROSITE" id="PS50507">
    <property type="entry name" value="RDRP_SSRNA_POS"/>
    <property type="match status" value="1"/>
</dbReference>